<evidence type="ECO:0000256" key="5">
    <source>
        <dbReference type="ARBA" id="ARBA00022692"/>
    </source>
</evidence>
<keyword evidence="7" id="KW-0406">Ion transport</keyword>
<keyword evidence="3 11" id="KW-1134">Transmembrane beta strand</keyword>
<evidence type="ECO:0000313" key="16">
    <source>
        <dbReference type="EMBL" id="UPK70136.1"/>
    </source>
</evidence>
<dbReference type="NCBIfam" id="TIGR04056">
    <property type="entry name" value="OMP_RagA_SusC"/>
    <property type="match status" value="1"/>
</dbReference>
<evidence type="ECO:0000256" key="8">
    <source>
        <dbReference type="ARBA" id="ARBA00023077"/>
    </source>
</evidence>
<comment type="similarity">
    <text evidence="11 12">Belongs to the TonB-dependent receptor family.</text>
</comment>
<dbReference type="Pfam" id="PF07715">
    <property type="entry name" value="Plug"/>
    <property type="match status" value="1"/>
</dbReference>
<evidence type="ECO:0000256" key="10">
    <source>
        <dbReference type="ARBA" id="ARBA00023237"/>
    </source>
</evidence>
<keyword evidence="5 11" id="KW-0812">Transmembrane</keyword>
<dbReference type="Proteomes" id="UP000830198">
    <property type="component" value="Chromosome"/>
</dbReference>
<keyword evidence="4" id="KW-0410">Iron transport</keyword>
<dbReference type="InterPro" id="IPR023997">
    <property type="entry name" value="TonB-dep_OMP_SusC/RagA_CS"/>
</dbReference>
<dbReference type="InterPro" id="IPR012910">
    <property type="entry name" value="Plug_dom"/>
</dbReference>
<accession>A0ABY4I5U4</accession>
<dbReference type="Pfam" id="PF13715">
    <property type="entry name" value="CarbopepD_reg_2"/>
    <property type="match status" value="1"/>
</dbReference>
<evidence type="ECO:0000256" key="2">
    <source>
        <dbReference type="ARBA" id="ARBA00022448"/>
    </source>
</evidence>
<evidence type="ECO:0000259" key="15">
    <source>
        <dbReference type="Pfam" id="PF07715"/>
    </source>
</evidence>
<evidence type="ECO:0000256" key="13">
    <source>
        <dbReference type="SAM" id="SignalP"/>
    </source>
</evidence>
<feature type="domain" description="TonB-dependent receptor plug" evidence="15">
    <location>
        <begin position="123"/>
        <end position="240"/>
    </location>
</feature>
<protein>
    <submittedName>
        <fullName evidence="16">SusC/RagA family TonB-linked outer membrane protein</fullName>
    </submittedName>
</protein>
<gene>
    <name evidence="16" type="ORF">MYF79_02365</name>
</gene>
<dbReference type="Gene3D" id="2.60.40.1120">
    <property type="entry name" value="Carboxypeptidase-like, regulatory domain"/>
    <property type="match status" value="1"/>
</dbReference>
<dbReference type="PANTHER" id="PTHR32552:SF81">
    <property type="entry name" value="TONB-DEPENDENT OUTER MEMBRANE RECEPTOR"/>
    <property type="match status" value="1"/>
</dbReference>
<dbReference type="RefSeq" id="WP_247812384.1">
    <property type="nucleotide sequence ID" value="NZ_CP095855.1"/>
</dbReference>
<dbReference type="InterPro" id="IPR023996">
    <property type="entry name" value="TonB-dep_OMP_SusC/RagA"/>
</dbReference>
<evidence type="ECO:0000256" key="9">
    <source>
        <dbReference type="ARBA" id="ARBA00023136"/>
    </source>
</evidence>
<dbReference type="Pfam" id="PF00593">
    <property type="entry name" value="TonB_dep_Rec_b-barrel"/>
    <property type="match status" value="1"/>
</dbReference>
<dbReference type="SUPFAM" id="SSF49464">
    <property type="entry name" value="Carboxypeptidase regulatory domain-like"/>
    <property type="match status" value="1"/>
</dbReference>
<evidence type="ECO:0000313" key="17">
    <source>
        <dbReference type="Proteomes" id="UP000830198"/>
    </source>
</evidence>
<keyword evidence="10 11" id="KW-0998">Cell outer membrane</keyword>
<dbReference type="InterPro" id="IPR008969">
    <property type="entry name" value="CarboxyPept-like_regulatory"/>
</dbReference>
<keyword evidence="2 11" id="KW-0813">Transport</keyword>
<dbReference type="NCBIfam" id="TIGR04057">
    <property type="entry name" value="SusC_RagA_signa"/>
    <property type="match status" value="1"/>
</dbReference>
<keyword evidence="13" id="KW-0732">Signal</keyword>
<dbReference type="InterPro" id="IPR000531">
    <property type="entry name" value="Beta-barrel_TonB"/>
</dbReference>
<evidence type="ECO:0000256" key="11">
    <source>
        <dbReference type="PROSITE-ProRule" id="PRU01360"/>
    </source>
</evidence>
<evidence type="ECO:0000256" key="6">
    <source>
        <dbReference type="ARBA" id="ARBA00023004"/>
    </source>
</evidence>
<organism evidence="16 17">
    <name type="scientific">Chitinophaga filiformis</name>
    <name type="common">Myxococcus filiformis</name>
    <name type="synonym">Flexibacter filiformis</name>
    <dbReference type="NCBI Taxonomy" id="104663"/>
    <lineage>
        <taxon>Bacteria</taxon>
        <taxon>Pseudomonadati</taxon>
        <taxon>Bacteroidota</taxon>
        <taxon>Chitinophagia</taxon>
        <taxon>Chitinophagales</taxon>
        <taxon>Chitinophagaceae</taxon>
        <taxon>Chitinophaga</taxon>
    </lineage>
</organism>
<keyword evidence="8 12" id="KW-0798">TonB box</keyword>
<keyword evidence="17" id="KW-1185">Reference proteome</keyword>
<proteinExistence type="inferred from homology"/>
<dbReference type="InterPro" id="IPR037066">
    <property type="entry name" value="Plug_dom_sf"/>
</dbReference>
<evidence type="ECO:0000256" key="12">
    <source>
        <dbReference type="RuleBase" id="RU003357"/>
    </source>
</evidence>
<keyword evidence="9 11" id="KW-0472">Membrane</keyword>
<dbReference type="PROSITE" id="PS52016">
    <property type="entry name" value="TONB_DEPENDENT_REC_3"/>
    <property type="match status" value="1"/>
</dbReference>
<feature type="domain" description="TonB-dependent receptor-like beta-barrel" evidence="14">
    <location>
        <begin position="437"/>
        <end position="1031"/>
    </location>
</feature>
<dbReference type="Gene3D" id="2.170.130.10">
    <property type="entry name" value="TonB-dependent receptor, plug domain"/>
    <property type="match status" value="1"/>
</dbReference>
<dbReference type="SUPFAM" id="SSF56935">
    <property type="entry name" value="Porins"/>
    <property type="match status" value="1"/>
</dbReference>
<evidence type="ECO:0000256" key="1">
    <source>
        <dbReference type="ARBA" id="ARBA00004571"/>
    </source>
</evidence>
<dbReference type="EMBL" id="CP095855">
    <property type="protein sequence ID" value="UPK70136.1"/>
    <property type="molecule type" value="Genomic_DNA"/>
</dbReference>
<feature type="chain" id="PRO_5047429426" evidence="13">
    <location>
        <begin position="21"/>
        <end position="1076"/>
    </location>
</feature>
<dbReference type="Gene3D" id="2.40.170.20">
    <property type="entry name" value="TonB-dependent receptor, beta-barrel domain"/>
    <property type="match status" value="1"/>
</dbReference>
<sequence length="1076" mass="117284">MRKSLFFLLSTVLVVGQVVAQNRPISGKITSADDGSPVIGATVIVKGTTTGTVTNMNGEYTIQVPEGAAALIVKFVGMKDQEIKLGSGAKHNVVLYPDVTKLTETVVTANAIRRDKASLGYAAPTLKNDELTRGQSTSPLNALAGKVAGVNISSGSNSPGSSSRIVLRGGSSITGNNQALMVVDGVPIDNSSIIGGGDSRSTVDFGNRGNDINPEDIESVTVLKGPAAAALYGSRASNGALIITTKSGKKTSNKKNEVTFNTAVTFSNVVKLPEFQNDYGQGYDGDTPDATNDPRENWTWGPKFTGVNQPWGQSINGVRQTKPYSAQPDNVKKFFETGKTLNNNLSLSGAGEKTTYYLSLNTLNSDGVMPGDYDKYNKYGVRFNGTAQLSNKFTTAVNVNYNKIFSRVIQGGQGNASVFDNVLQTPRDIPLDKMGDLNNPYYGYGVTHDAAGNPTYGFYGVYTISPYYILKNYRNLNDVDRVSGNFSIGYKPTEWLDVLERLGADVYSDRRRYMYPKFDYLPADDAGEWYDPEDNRLIQTGKYGEDQYNLSEITHDLMITAKKDFGPDFKTSLMVGNNIRQRTFNTLETQTNQLNGLVIPGWYNLDNSNGPVYTFNERTTRRLVALYADLNLSYKNMIYLGATARNDWSSTLPKSNRSFFYPSVNGSFVFTELTKETGLAHILNYGKIRASWAQVGNDASPYLLRTYYGKADFTSGFGSITFPFNSIPGFTYGNLIGNNALKPEITTAFEVGTELNFLDNRLSIDFSYYKNKSKDQILNVPIATSSGFTAKVLNTGEVENKGVELGVRGTPIRTASGFSLELFGTYTRNKNTVVDIANGVDQVVIGGVGGMSIVAAKGKPYGTFYAQDIQHDAQGRVIVSATSGQPLLTPSAVYLGSYNPKYQASWGANASYKGFSFSLLFDTKQGNQFFSRTKDILDFTGAAWETAEGGRVDAPFPNSVVDDGTGKLVPNTEVTYHKQAYFSSVIPSGQHVIDASYIRLREASLSYRLPKNLLNRSPFGDITVGLFGNNLALWTAKQNKFADPEVNSGGATNEQGFDFTAQPSLRNYGFNVRVTF</sequence>
<evidence type="ECO:0000256" key="3">
    <source>
        <dbReference type="ARBA" id="ARBA00022452"/>
    </source>
</evidence>
<keyword evidence="6" id="KW-0408">Iron</keyword>
<comment type="subcellular location">
    <subcellularLocation>
        <location evidence="1 11">Cell outer membrane</location>
        <topology evidence="1 11">Multi-pass membrane protein</topology>
    </subcellularLocation>
</comment>
<name>A0ABY4I5U4_CHIFI</name>
<dbReference type="InterPro" id="IPR036942">
    <property type="entry name" value="Beta-barrel_TonB_sf"/>
</dbReference>
<evidence type="ECO:0000256" key="7">
    <source>
        <dbReference type="ARBA" id="ARBA00023065"/>
    </source>
</evidence>
<evidence type="ECO:0000256" key="4">
    <source>
        <dbReference type="ARBA" id="ARBA00022496"/>
    </source>
</evidence>
<reference evidence="16 17" key="1">
    <citation type="submission" date="2022-04" db="EMBL/GenBank/DDBJ databases">
        <title>The arsenic-methylating capacity of Chitinophaga filiformis YT5 during chitin decomposition.</title>
        <authorList>
            <person name="Chen G."/>
            <person name="Liang Y."/>
        </authorList>
    </citation>
    <scope>NUCLEOTIDE SEQUENCE [LARGE SCALE GENOMIC DNA]</scope>
    <source>
        <strain evidence="16 17">YT5</strain>
    </source>
</reference>
<dbReference type="PANTHER" id="PTHR32552">
    <property type="entry name" value="FERRICHROME IRON RECEPTOR-RELATED"/>
    <property type="match status" value="1"/>
</dbReference>
<evidence type="ECO:0000259" key="14">
    <source>
        <dbReference type="Pfam" id="PF00593"/>
    </source>
</evidence>
<dbReference type="InterPro" id="IPR039426">
    <property type="entry name" value="TonB-dep_rcpt-like"/>
</dbReference>
<feature type="signal peptide" evidence="13">
    <location>
        <begin position="1"/>
        <end position="20"/>
    </location>
</feature>